<gene>
    <name evidence="3" type="primary">rcp1_2</name>
    <name evidence="3" type="ORF">FEMY_05800</name>
</gene>
<dbReference type="STRING" id="1789004.FEMY_05800"/>
<dbReference type="Pfam" id="PF00072">
    <property type="entry name" value="Response_reg"/>
    <property type="match status" value="1"/>
</dbReference>
<keyword evidence="4" id="KW-1185">Reference proteome</keyword>
<reference evidence="3 4" key="1">
    <citation type="submission" date="2016-01" db="EMBL/GenBank/DDBJ databases">
        <title>Genome sequence of the acidophilic iron oxidising Ferrovum strain Z-31.</title>
        <authorList>
            <person name="Poehlein A."/>
            <person name="Ullrich S.R."/>
            <person name="Schloemann M."/>
            <person name="Muehling M."/>
            <person name="Daniel R."/>
        </authorList>
    </citation>
    <scope>NUCLEOTIDE SEQUENCE [LARGE SCALE GENOMIC DNA]</scope>
    <source>
        <strain evidence="3 4">Z-31</strain>
    </source>
</reference>
<dbReference type="SUPFAM" id="SSF52172">
    <property type="entry name" value="CheY-like"/>
    <property type="match status" value="1"/>
</dbReference>
<dbReference type="PATRIC" id="fig|1789004.3.peg.579"/>
<dbReference type="RefSeq" id="WP_031595937.1">
    <property type="nucleotide sequence ID" value="NZ_CP053675.1"/>
</dbReference>
<dbReference type="Proteomes" id="UP000075653">
    <property type="component" value="Unassembled WGS sequence"/>
</dbReference>
<proteinExistence type="predicted"/>
<protein>
    <submittedName>
        <fullName evidence="3">Response regulator rcp1</fullName>
    </submittedName>
</protein>
<dbReference type="CDD" id="cd17557">
    <property type="entry name" value="REC_Rcp-like"/>
    <property type="match status" value="1"/>
</dbReference>
<evidence type="ECO:0000259" key="2">
    <source>
        <dbReference type="PROSITE" id="PS50110"/>
    </source>
</evidence>
<dbReference type="AlphaFoldDB" id="A0A149W0C6"/>
<feature type="modified residue" description="4-aspartylphosphate" evidence="1">
    <location>
        <position position="68"/>
    </location>
</feature>
<dbReference type="PROSITE" id="PS50110">
    <property type="entry name" value="RESPONSE_REGULATORY"/>
    <property type="match status" value="1"/>
</dbReference>
<dbReference type="OrthoDB" id="9793549at2"/>
<keyword evidence="1" id="KW-0597">Phosphoprotein</keyword>
<dbReference type="GO" id="GO:0000160">
    <property type="term" value="P:phosphorelay signal transduction system"/>
    <property type="evidence" value="ECO:0007669"/>
    <property type="project" value="InterPro"/>
</dbReference>
<dbReference type="SMART" id="SM00448">
    <property type="entry name" value="REC"/>
    <property type="match status" value="1"/>
</dbReference>
<name>A0A149W0C6_9PROT</name>
<accession>A0A149W0C6</accession>
<dbReference type="InterPro" id="IPR001789">
    <property type="entry name" value="Sig_transdc_resp-reg_receiver"/>
</dbReference>
<evidence type="ECO:0000256" key="1">
    <source>
        <dbReference type="PROSITE-ProRule" id="PRU00169"/>
    </source>
</evidence>
<sequence>MSGPMGRPAEFLLVEDNPGDVRLTKEALAESKLYNNLNVVPDGLEALRFLRQEAPYENAPRPDVILLDLNLPKIDGREVLATIKSTPEFKRIPVVVISSSEAEADILRSYDLHVNCYVTKPVNLDQFIKVVQSIESFWLTIVKLPQILPES</sequence>
<feature type="domain" description="Response regulatory" evidence="2">
    <location>
        <begin position="10"/>
        <end position="135"/>
    </location>
</feature>
<dbReference type="EMBL" id="LRRD01000008">
    <property type="protein sequence ID" value="KXW58898.1"/>
    <property type="molecule type" value="Genomic_DNA"/>
</dbReference>
<dbReference type="InterPro" id="IPR052893">
    <property type="entry name" value="TCS_response_regulator"/>
</dbReference>
<dbReference type="PANTHER" id="PTHR44520">
    <property type="entry name" value="RESPONSE REGULATOR RCP1-RELATED"/>
    <property type="match status" value="1"/>
</dbReference>
<dbReference type="PANTHER" id="PTHR44520:SF2">
    <property type="entry name" value="RESPONSE REGULATOR RCP1"/>
    <property type="match status" value="1"/>
</dbReference>
<evidence type="ECO:0000313" key="4">
    <source>
        <dbReference type="Proteomes" id="UP000075653"/>
    </source>
</evidence>
<dbReference type="Gene3D" id="3.40.50.2300">
    <property type="match status" value="1"/>
</dbReference>
<organism evidence="3 4">
    <name type="scientific">Ferrovum myxofaciens</name>
    <dbReference type="NCBI Taxonomy" id="416213"/>
    <lineage>
        <taxon>Bacteria</taxon>
        <taxon>Pseudomonadati</taxon>
        <taxon>Pseudomonadota</taxon>
        <taxon>Betaproteobacteria</taxon>
        <taxon>Ferrovales</taxon>
        <taxon>Ferrovaceae</taxon>
        <taxon>Ferrovum</taxon>
    </lineage>
</organism>
<comment type="caution">
    <text evidence="3">The sequence shown here is derived from an EMBL/GenBank/DDBJ whole genome shotgun (WGS) entry which is preliminary data.</text>
</comment>
<dbReference type="InterPro" id="IPR011006">
    <property type="entry name" value="CheY-like_superfamily"/>
</dbReference>
<evidence type="ECO:0000313" key="3">
    <source>
        <dbReference type="EMBL" id="KXW58898.1"/>
    </source>
</evidence>